<organism evidence="2 3">
    <name type="scientific">Tanacetum coccineum</name>
    <dbReference type="NCBI Taxonomy" id="301880"/>
    <lineage>
        <taxon>Eukaryota</taxon>
        <taxon>Viridiplantae</taxon>
        <taxon>Streptophyta</taxon>
        <taxon>Embryophyta</taxon>
        <taxon>Tracheophyta</taxon>
        <taxon>Spermatophyta</taxon>
        <taxon>Magnoliopsida</taxon>
        <taxon>eudicotyledons</taxon>
        <taxon>Gunneridae</taxon>
        <taxon>Pentapetalae</taxon>
        <taxon>asterids</taxon>
        <taxon>campanulids</taxon>
        <taxon>Asterales</taxon>
        <taxon>Asteraceae</taxon>
        <taxon>Asteroideae</taxon>
        <taxon>Anthemideae</taxon>
        <taxon>Anthemidinae</taxon>
        <taxon>Tanacetum</taxon>
    </lineage>
</organism>
<dbReference type="Proteomes" id="UP001151760">
    <property type="component" value="Unassembled WGS sequence"/>
</dbReference>
<protein>
    <submittedName>
        <fullName evidence="2">Uncharacterized protein</fullName>
    </submittedName>
</protein>
<accession>A0ABQ5FG26</accession>
<comment type="caution">
    <text evidence="2">The sequence shown here is derived from an EMBL/GenBank/DDBJ whole genome shotgun (WGS) entry which is preliminary data.</text>
</comment>
<feature type="compositionally biased region" description="Basic and acidic residues" evidence="1">
    <location>
        <begin position="38"/>
        <end position="47"/>
    </location>
</feature>
<evidence type="ECO:0000313" key="2">
    <source>
        <dbReference type="EMBL" id="GJT62270.1"/>
    </source>
</evidence>
<evidence type="ECO:0000313" key="3">
    <source>
        <dbReference type="Proteomes" id="UP001151760"/>
    </source>
</evidence>
<evidence type="ECO:0000256" key="1">
    <source>
        <dbReference type="SAM" id="MobiDB-lite"/>
    </source>
</evidence>
<reference evidence="2" key="2">
    <citation type="submission" date="2022-01" db="EMBL/GenBank/DDBJ databases">
        <authorList>
            <person name="Yamashiro T."/>
            <person name="Shiraishi A."/>
            <person name="Satake H."/>
            <person name="Nakayama K."/>
        </authorList>
    </citation>
    <scope>NUCLEOTIDE SEQUENCE</scope>
</reference>
<dbReference type="EMBL" id="BQNB010017362">
    <property type="protein sequence ID" value="GJT62270.1"/>
    <property type="molecule type" value="Genomic_DNA"/>
</dbReference>
<gene>
    <name evidence="2" type="ORF">Tco_1005803</name>
</gene>
<sequence>MIGKINLLWKTVFEKLNDVSTPENAGNSMAHKSIASISHDEREELRKKGIKSPSKLFSPKYLSPASIKELNKNPSTPKRVHFVNSIVILSTDSDAEEEDISSTNAHEHELGNMEVKEIFKEAEEDEDDENFNSFSTMKELSHHERLLSNRNKYVLVSIDYVSKWVEAQAFPTNDA</sequence>
<proteinExistence type="predicted"/>
<name>A0ABQ5FG26_9ASTR</name>
<keyword evidence="3" id="KW-1185">Reference proteome</keyword>
<reference evidence="2" key="1">
    <citation type="journal article" date="2022" name="Int. J. Mol. Sci.">
        <title>Draft Genome of Tanacetum Coccineum: Genomic Comparison of Closely Related Tanacetum-Family Plants.</title>
        <authorList>
            <person name="Yamashiro T."/>
            <person name="Shiraishi A."/>
            <person name="Nakayama K."/>
            <person name="Satake H."/>
        </authorList>
    </citation>
    <scope>NUCLEOTIDE SEQUENCE</scope>
</reference>
<feature type="region of interest" description="Disordered" evidence="1">
    <location>
        <begin position="20"/>
        <end position="50"/>
    </location>
</feature>